<dbReference type="InterPro" id="IPR045392">
    <property type="entry name" value="DUF6519"/>
</dbReference>
<comment type="caution">
    <text evidence="2">The sequence shown here is derived from an EMBL/GenBank/DDBJ whole genome shotgun (WGS) entry which is preliminary data.</text>
</comment>
<dbReference type="Pfam" id="PF07484">
    <property type="entry name" value="Collar"/>
    <property type="match status" value="1"/>
</dbReference>
<dbReference type="Proteomes" id="UP000621307">
    <property type="component" value="Unassembled WGS sequence"/>
</dbReference>
<name>A0ABR8BKJ5_9NOSO</name>
<dbReference type="EMBL" id="JACJQL010000030">
    <property type="protein sequence ID" value="MBD2253375.1"/>
    <property type="molecule type" value="Genomic_DNA"/>
</dbReference>
<evidence type="ECO:0000313" key="3">
    <source>
        <dbReference type="Proteomes" id="UP000621307"/>
    </source>
</evidence>
<dbReference type="RefSeq" id="WP_190568903.1">
    <property type="nucleotide sequence ID" value="NZ_JACJQL010000030.1"/>
</dbReference>
<dbReference type="InterPro" id="IPR011083">
    <property type="entry name" value="Phage_tail_collar_dom"/>
</dbReference>
<dbReference type="SUPFAM" id="SSF88874">
    <property type="entry name" value="Receptor-binding domain of short tail fibre protein gp12"/>
    <property type="match status" value="1"/>
</dbReference>
<dbReference type="Gene3D" id="3.90.1340.10">
    <property type="entry name" value="Phage tail collar domain"/>
    <property type="match status" value="1"/>
</dbReference>
<reference evidence="2 3" key="1">
    <citation type="journal article" date="2020" name="ISME J.">
        <title>Comparative genomics reveals insights into cyanobacterial evolution and habitat adaptation.</title>
        <authorList>
            <person name="Chen M.Y."/>
            <person name="Teng W.K."/>
            <person name="Zhao L."/>
            <person name="Hu C.X."/>
            <person name="Zhou Y.K."/>
            <person name="Han B.P."/>
            <person name="Song L.R."/>
            <person name="Shu W.S."/>
        </authorList>
    </citation>
    <scope>NUCLEOTIDE SEQUENCE [LARGE SCALE GENOMIC DNA]</scope>
    <source>
        <strain evidence="2 3">FACHB-3921</strain>
    </source>
</reference>
<protein>
    <submittedName>
        <fullName evidence="2">Tail fiber protein</fullName>
    </submittedName>
</protein>
<evidence type="ECO:0000259" key="1">
    <source>
        <dbReference type="Pfam" id="PF07484"/>
    </source>
</evidence>
<dbReference type="InterPro" id="IPR037053">
    <property type="entry name" value="Phage_tail_collar_dom_sf"/>
</dbReference>
<sequence length="689" mass="75894">MKGDFSRFTFNPQKRFSRVLMQQGRVQLDADWNEQLDITEHRIATEITDFIGQSGAPEKYAGFEITADNKTNLKIGEGRYYVEGMLVENDQSVLFTAQSDYSGAKLPTENGIYLAYLDVWQRHITALEDPEIREPALGGADTATRVKNIWQVKLQKVDNKAEKSSFAPPDWKPSWENPISTGKLSASIVGAGANLENQLYRVEIHKSGKVGEATFKWSRDNGSIATRVEKIVGQEITISRLGQDIQTAFAAGNWVEITTEKQTLSGEPGLLVELASVTANTLTVKEWTDGKAPKFEPPMIVRRWDSGEIAVQNKQNDWITLENEIQVKFDAGNYKTGDYWLIPTRNLTANIESPGNEAQPPHGILHRYCSLALVEYNGSQFTVKDDCRVIFKPLTTGLLSKGGDTMTGTLTIDKDLYVTGNVSIGTTKPEEKMEIEGGNLKVSGCLIQKGYDFVLGKENKGDRGDTGLSRALVKNYNSILVINYANDFKGGVKIDSNLEVTGNVGIGTTSPQEKLHVNGRIKDKTGWVMPVGSILPYAGSTAPEGWFICDGSEIDTKGHEELFGVIGTQYGRSEDKFKLPDLKGRIPVGLSTSESDFDSLGKKAGSTTHTLTIDEMPEHNHGVTDPGHSHNIYLSNDNGKNTCDDAGADGRYLAKTTEEKTNITIQKTGGGRAHNNLQPYITMNYIIKY</sequence>
<organism evidence="2 3">
    <name type="scientific">Nostoc parmelioides FACHB-3921</name>
    <dbReference type="NCBI Taxonomy" id="2692909"/>
    <lineage>
        <taxon>Bacteria</taxon>
        <taxon>Bacillati</taxon>
        <taxon>Cyanobacteriota</taxon>
        <taxon>Cyanophyceae</taxon>
        <taxon>Nostocales</taxon>
        <taxon>Nostocaceae</taxon>
        <taxon>Nostoc</taxon>
    </lineage>
</organism>
<dbReference type="Pfam" id="PF20129">
    <property type="entry name" value="DUF6519"/>
    <property type="match status" value="2"/>
</dbReference>
<keyword evidence="3" id="KW-1185">Reference proteome</keyword>
<gene>
    <name evidence="2" type="ORF">H6G14_19030</name>
</gene>
<accession>A0ABR8BKJ5</accession>
<proteinExistence type="predicted"/>
<dbReference type="CDD" id="cd22641">
    <property type="entry name" value="C24-like"/>
    <property type="match status" value="1"/>
</dbReference>
<feature type="domain" description="Phage tail collar" evidence="1">
    <location>
        <begin position="532"/>
        <end position="587"/>
    </location>
</feature>
<evidence type="ECO:0000313" key="2">
    <source>
        <dbReference type="EMBL" id="MBD2253375.1"/>
    </source>
</evidence>